<sequence length="179" mass="20253">MPDPHERFTTLYNAYQTRVYGYAVSRAGHQLAEEVVSETFLVAWRRLDDIPDRAQLPWLFRVARNILRDNFRQAARRESLEADLRTWMEQAVADVGEHATERLTILRALAALSEDDKELLTLTTWHGLAAEEAAEVLGCTKATFFVRLHRARRRLQSAIDTAGSAPSPTPAIILGGKLR</sequence>
<dbReference type="SUPFAM" id="SSF88946">
    <property type="entry name" value="Sigma2 domain of RNA polymerase sigma factors"/>
    <property type="match status" value="1"/>
</dbReference>
<evidence type="ECO:0000256" key="5">
    <source>
        <dbReference type="ARBA" id="ARBA00023163"/>
    </source>
</evidence>
<dbReference type="InterPro" id="IPR013324">
    <property type="entry name" value="RNA_pol_sigma_r3/r4-like"/>
</dbReference>
<evidence type="ECO:0000313" key="8">
    <source>
        <dbReference type="EMBL" id="NUW35528.1"/>
    </source>
</evidence>
<feature type="domain" description="RNA polymerase sigma factor 70 region 4 type 2" evidence="7">
    <location>
        <begin position="104"/>
        <end position="155"/>
    </location>
</feature>
<feature type="domain" description="RNA polymerase sigma-70 region 2" evidence="6">
    <location>
        <begin position="11"/>
        <end position="77"/>
    </location>
</feature>
<dbReference type="InterPro" id="IPR039425">
    <property type="entry name" value="RNA_pol_sigma-70-like"/>
</dbReference>
<organism evidence="8 9">
    <name type="scientific">Nonomuraea montanisoli</name>
    <dbReference type="NCBI Taxonomy" id="2741721"/>
    <lineage>
        <taxon>Bacteria</taxon>
        <taxon>Bacillati</taxon>
        <taxon>Actinomycetota</taxon>
        <taxon>Actinomycetes</taxon>
        <taxon>Streptosporangiales</taxon>
        <taxon>Streptosporangiaceae</taxon>
        <taxon>Nonomuraea</taxon>
    </lineage>
</organism>
<keyword evidence="5" id="KW-0804">Transcription</keyword>
<keyword evidence="2" id="KW-0805">Transcription regulation</keyword>
<dbReference type="AlphaFoldDB" id="A0A7Y6IDB3"/>
<evidence type="ECO:0000256" key="4">
    <source>
        <dbReference type="ARBA" id="ARBA00023125"/>
    </source>
</evidence>
<dbReference type="GO" id="GO:0016987">
    <property type="term" value="F:sigma factor activity"/>
    <property type="evidence" value="ECO:0007669"/>
    <property type="project" value="UniProtKB-KW"/>
</dbReference>
<dbReference type="PANTHER" id="PTHR43133:SF8">
    <property type="entry name" value="RNA POLYMERASE SIGMA FACTOR HI_1459-RELATED"/>
    <property type="match status" value="1"/>
</dbReference>
<dbReference type="InterPro" id="IPR013249">
    <property type="entry name" value="RNA_pol_sigma70_r4_t2"/>
</dbReference>
<dbReference type="Pfam" id="PF08281">
    <property type="entry name" value="Sigma70_r4_2"/>
    <property type="match status" value="1"/>
</dbReference>
<dbReference type="InterPro" id="IPR014284">
    <property type="entry name" value="RNA_pol_sigma-70_dom"/>
</dbReference>
<dbReference type="InterPro" id="IPR007627">
    <property type="entry name" value="RNA_pol_sigma70_r2"/>
</dbReference>
<keyword evidence="9" id="KW-1185">Reference proteome</keyword>
<dbReference type="CDD" id="cd06171">
    <property type="entry name" value="Sigma70_r4"/>
    <property type="match status" value="1"/>
</dbReference>
<proteinExistence type="inferred from homology"/>
<dbReference type="InterPro" id="IPR036388">
    <property type="entry name" value="WH-like_DNA-bd_sf"/>
</dbReference>
<dbReference type="InterPro" id="IPR013325">
    <property type="entry name" value="RNA_pol_sigma_r2"/>
</dbReference>
<evidence type="ECO:0000256" key="2">
    <source>
        <dbReference type="ARBA" id="ARBA00023015"/>
    </source>
</evidence>
<name>A0A7Y6IDB3_9ACTN</name>
<comment type="similarity">
    <text evidence="1">Belongs to the sigma-70 factor family. ECF subfamily.</text>
</comment>
<dbReference type="Proteomes" id="UP000586042">
    <property type="component" value="Unassembled WGS sequence"/>
</dbReference>
<accession>A0A7Y6IDB3</accession>
<protein>
    <submittedName>
        <fullName evidence="8">RNA polymerase sigma factor</fullName>
    </submittedName>
</protein>
<dbReference type="Pfam" id="PF04542">
    <property type="entry name" value="Sigma70_r2"/>
    <property type="match status" value="1"/>
</dbReference>
<keyword evidence="3" id="KW-0731">Sigma factor</keyword>
<evidence type="ECO:0000259" key="6">
    <source>
        <dbReference type="Pfam" id="PF04542"/>
    </source>
</evidence>
<dbReference type="RefSeq" id="WP_175592943.1">
    <property type="nucleotide sequence ID" value="NZ_JABWGN010000011.1"/>
</dbReference>
<dbReference type="Gene3D" id="1.10.10.10">
    <property type="entry name" value="Winged helix-like DNA-binding domain superfamily/Winged helix DNA-binding domain"/>
    <property type="match status" value="1"/>
</dbReference>
<dbReference type="EMBL" id="JABWGN010000011">
    <property type="protein sequence ID" value="NUW35528.1"/>
    <property type="molecule type" value="Genomic_DNA"/>
</dbReference>
<evidence type="ECO:0000256" key="3">
    <source>
        <dbReference type="ARBA" id="ARBA00023082"/>
    </source>
</evidence>
<dbReference type="GO" id="GO:0006352">
    <property type="term" value="P:DNA-templated transcription initiation"/>
    <property type="evidence" value="ECO:0007669"/>
    <property type="project" value="InterPro"/>
</dbReference>
<comment type="caution">
    <text evidence="8">The sequence shown here is derived from an EMBL/GenBank/DDBJ whole genome shotgun (WGS) entry which is preliminary data.</text>
</comment>
<dbReference type="GO" id="GO:0003677">
    <property type="term" value="F:DNA binding"/>
    <property type="evidence" value="ECO:0007669"/>
    <property type="project" value="UniProtKB-KW"/>
</dbReference>
<dbReference type="PANTHER" id="PTHR43133">
    <property type="entry name" value="RNA POLYMERASE ECF-TYPE SIGMA FACTO"/>
    <property type="match status" value="1"/>
</dbReference>
<reference evidence="8 9" key="1">
    <citation type="submission" date="2020-06" db="EMBL/GenBank/DDBJ databases">
        <title>Nonomuraea sp. SMC257, a novel actinomycete isolated from soil.</title>
        <authorList>
            <person name="Chanama M."/>
        </authorList>
    </citation>
    <scope>NUCLEOTIDE SEQUENCE [LARGE SCALE GENOMIC DNA]</scope>
    <source>
        <strain evidence="8 9">SMC257</strain>
    </source>
</reference>
<gene>
    <name evidence="8" type="ORF">HTZ77_29455</name>
</gene>
<dbReference type="Gene3D" id="1.10.1740.10">
    <property type="match status" value="1"/>
</dbReference>
<evidence type="ECO:0000259" key="7">
    <source>
        <dbReference type="Pfam" id="PF08281"/>
    </source>
</evidence>
<keyword evidence="4" id="KW-0238">DNA-binding</keyword>
<evidence type="ECO:0000256" key="1">
    <source>
        <dbReference type="ARBA" id="ARBA00010641"/>
    </source>
</evidence>
<evidence type="ECO:0000313" key="9">
    <source>
        <dbReference type="Proteomes" id="UP000586042"/>
    </source>
</evidence>
<dbReference type="NCBIfam" id="TIGR02937">
    <property type="entry name" value="sigma70-ECF"/>
    <property type="match status" value="1"/>
</dbReference>
<dbReference type="SUPFAM" id="SSF88659">
    <property type="entry name" value="Sigma3 and sigma4 domains of RNA polymerase sigma factors"/>
    <property type="match status" value="1"/>
</dbReference>